<dbReference type="KEGG" id="metu:GNH96_10420"/>
<dbReference type="Proteomes" id="UP000503004">
    <property type="component" value="Chromosome"/>
</dbReference>
<keyword evidence="1 5" id="KW-0816">Tricarboxylic acid cycle</keyword>
<dbReference type="InterPro" id="IPR017440">
    <property type="entry name" value="Cit_synth/succinyl-CoA_lig_AS"/>
</dbReference>
<comment type="function">
    <text evidence="5 8">Succinyl-CoA synthetase functions in the citric acid cycle (TCA), coupling the hydrolysis of succinyl-CoA to the synthesis of either ATP or GTP and thus represents the only step of substrate-level phosphorylation in the TCA. The alpha subunit of the enzyme binds the substrates coenzyme A and phosphate, while succinate binding and nucleotide specificity is provided by the beta subunit.</text>
</comment>
<comment type="caution">
    <text evidence="5">Lacks conserved residue(s) required for the propagation of feature annotation.</text>
</comment>
<keyword evidence="11" id="KW-1185">Reference proteome</keyword>
<dbReference type="GO" id="GO:0004775">
    <property type="term" value="F:succinate-CoA ligase (ADP-forming) activity"/>
    <property type="evidence" value="ECO:0007669"/>
    <property type="project" value="UniProtKB-UniRule"/>
</dbReference>
<dbReference type="SMART" id="SM00881">
    <property type="entry name" value="CoA_binding"/>
    <property type="match status" value="1"/>
</dbReference>
<dbReference type="InterPro" id="IPR036291">
    <property type="entry name" value="NAD(P)-bd_dom_sf"/>
</dbReference>
<dbReference type="AlphaFoldDB" id="A0A858Q938"/>
<dbReference type="EC" id="6.2.1.5" evidence="5"/>
<feature type="domain" description="CoA-binding" evidence="9">
    <location>
        <begin position="4"/>
        <end position="105"/>
    </location>
</feature>
<reference evidence="11" key="1">
    <citation type="submission" date="2019-12" db="EMBL/GenBank/DDBJ databases">
        <authorList>
            <person name="Awala S.I."/>
            <person name="Rhee S.K."/>
        </authorList>
    </citation>
    <scope>NUCLEOTIDE SEQUENCE [LARGE SCALE GENOMIC DNA]</scope>
    <source>
        <strain evidence="11">IM1</strain>
    </source>
</reference>
<dbReference type="NCBIfam" id="TIGR01019">
    <property type="entry name" value="sucCoAalpha"/>
    <property type="match status" value="1"/>
</dbReference>
<evidence type="ECO:0000256" key="6">
    <source>
        <dbReference type="PIRSR" id="PIRSR001553-1"/>
    </source>
</evidence>
<dbReference type="InterPro" id="IPR016102">
    <property type="entry name" value="Succinyl-CoA_synth-like"/>
</dbReference>
<feature type="binding site" evidence="5">
    <location>
        <position position="164"/>
    </location>
    <ligand>
        <name>substrate</name>
        <note>ligand shared with subunit beta</note>
    </ligand>
</feature>
<evidence type="ECO:0000256" key="2">
    <source>
        <dbReference type="ARBA" id="ARBA00022598"/>
    </source>
</evidence>
<dbReference type="GO" id="GO:0009361">
    <property type="term" value="C:succinate-CoA ligase complex (ADP-forming)"/>
    <property type="evidence" value="ECO:0007669"/>
    <property type="project" value="TreeGrafter"/>
</dbReference>
<comment type="catalytic activity">
    <reaction evidence="5">
        <text>GTP + succinate + CoA = succinyl-CoA + GDP + phosphate</text>
        <dbReference type="Rhea" id="RHEA:22120"/>
        <dbReference type="ChEBI" id="CHEBI:30031"/>
        <dbReference type="ChEBI" id="CHEBI:37565"/>
        <dbReference type="ChEBI" id="CHEBI:43474"/>
        <dbReference type="ChEBI" id="CHEBI:57287"/>
        <dbReference type="ChEBI" id="CHEBI:57292"/>
        <dbReference type="ChEBI" id="CHEBI:58189"/>
    </reaction>
</comment>
<evidence type="ECO:0000256" key="1">
    <source>
        <dbReference type="ARBA" id="ARBA00022532"/>
    </source>
</evidence>
<dbReference type="Pfam" id="PF02629">
    <property type="entry name" value="CoA_binding"/>
    <property type="match status" value="1"/>
</dbReference>
<dbReference type="InterPro" id="IPR005810">
    <property type="entry name" value="CoA_lig_alpha"/>
</dbReference>
<evidence type="ECO:0000256" key="7">
    <source>
        <dbReference type="RuleBase" id="RU000677"/>
    </source>
</evidence>
<dbReference type="UniPathway" id="UPA00223">
    <property type="reaction ID" value="UER00999"/>
</dbReference>
<comment type="catalytic activity">
    <reaction evidence="5 8">
        <text>succinate + ATP + CoA = succinyl-CoA + ADP + phosphate</text>
        <dbReference type="Rhea" id="RHEA:17661"/>
        <dbReference type="ChEBI" id="CHEBI:30031"/>
        <dbReference type="ChEBI" id="CHEBI:30616"/>
        <dbReference type="ChEBI" id="CHEBI:43474"/>
        <dbReference type="ChEBI" id="CHEBI:57287"/>
        <dbReference type="ChEBI" id="CHEBI:57292"/>
        <dbReference type="ChEBI" id="CHEBI:456216"/>
        <dbReference type="EC" id="6.2.1.5"/>
    </reaction>
</comment>
<dbReference type="EMBL" id="CP046565">
    <property type="protein sequence ID" value="QJD30347.1"/>
    <property type="molecule type" value="Genomic_DNA"/>
</dbReference>
<evidence type="ECO:0000259" key="9">
    <source>
        <dbReference type="SMART" id="SM00881"/>
    </source>
</evidence>
<dbReference type="NCBIfam" id="NF004230">
    <property type="entry name" value="PRK05678.1"/>
    <property type="match status" value="1"/>
</dbReference>
<dbReference type="PANTHER" id="PTHR11117">
    <property type="entry name" value="SUCCINYL-COA LIGASE SUBUNIT ALPHA"/>
    <property type="match status" value="1"/>
</dbReference>
<dbReference type="PIRSF" id="PIRSF001553">
    <property type="entry name" value="SucCS_alpha"/>
    <property type="match status" value="1"/>
</dbReference>
<accession>A0A858Q938</accession>
<name>A0A858Q938_9GAMM</name>
<gene>
    <name evidence="5 10" type="primary">sucD</name>
    <name evidence="10" type="ORF">GNH96_10420</name>
</gene>
<dbReference type="GO" id="GO:0000166">
    <property type="term" value="F:nucleotide binding"/>
    <property type="evidence" value="ECO:0007669"/>
    <property type="project" value="UniProtKB-KW"/>
</dbReference>
<dbReference type="InterPro" id="IPR005811">
    <property type="entry name" value="SUCC_ACL_C"/>
</dbReference>
<evidence type="ECO:0000256" key="8">
    <source>
        <dbReference type="RuleBase" id="RU000699"/>
    </source>
</evidence>
<dbReference type="GO" id="GO:0006099">
    <property type="term" value="P:tricarboxylic acid cycle"/>
    <property type="evidence" value="ECO:0007669"/>
    <property type="project" value="UniProtKB-UniRule"/>
</dbReference>
<dbReference type="Gene3D" id="3.40.50.261">
    <property type="entry name" value="Succinyl-CoA synthetase domains"/>
    <property type="match status" value="1"/>
</dbReference>
<sequence>MSVFVNKHSKVIFQGFTGEHATFHAKDAMRMGTQVVGGVTPGKGGTHHPDPELAHLPVFDTVAEAVAATGADVSAVFVPPPFNADALMEAIDAGIRVAVTIADGIPVHDMIRLQRYRVGKDAIVIGPNTPGIITPGECKVGIMPSHIYKKGKVGIVSRSGTLNYEATEQMAALGLGITTSVGIGGDPINGTDFVTVLRAFEADPETEIVVMIGEIGGPQEVAAARWAKENMRKPVIGFVAGLAAPAGRRMGHAGAIISSEADTAGAKMDAMEALGLYVARNPAQIGQTVLRAAQEHGIKV</sequence>
<comment type="subunit">
    <text evidence="5 8">Heterotetramer of two alpha and two beta subunits.</text>
</comment>
<dbReference type="FunFam" id="3.40.50.261:FF:000006">
    <property type="entry name" value="Succinate--CoA ligase [ADP-forming] subunit alpha"/>
    <property type="match status" value="1"/>
</dbReference>
<dbReference type="Gene3D" id="3.40.50.720">
    <property type="entry name" value="NAD(P)-binding Rossmann-like Domain"/>
    <property type="match status" value="1"/>
</dbReference>
<dbReference type="SUPFAM" id="SSF52210">
    <property type="entry name" value="Succinyl-CoA synthetase domains"/>
    <property type="match status" value="1"/>
</dbReference>
<comment type="pathway">
    <text evidence="5 8">Carbohydrate metabolism; tricarboxylic acid cycle; succinate from succinyl-CoA (ligase route): step 1/1.</text>
</comment>
<feature type="active site" description="Tele-phosphohistidine intermediate" evidence="5 6">
    <location>
        <position position="252"/>
    </location>
</feature>
<feature type="binding site" evidence="5">
    <location>
        <position position="43"/>
    </location>
    <ligand>
        <name>CoA</name>
        <dbReference type="ChEBI" id="CHEBI:57287"/>
    </ligand>
</feature>
<dbReference type="PROSITE" id="PS00399">
    <property type="entry name" value="SUCCINYL_COA_LIG_2"/>
    <property type="match status" value="1"/>
</dbReference>
<proteinExistence type="inferred from homology"/>
<feature type="binding site" evidence="5">
    <location>
        <begin position="17"/>
        <end position="20"/>
    </location>
    <ligand>
        <name>CoA</name>
        <dbReference type="ChEBI" id="CHEBI:57287"/>
    </ligand>
</feature>
<comment type="similarity">
    <text evidence="4 5 7">Belongs to the succinate/malate CoA ligase alpha subunit family.</text>
</comment>
<dbReference type="RefSeq" id="WP_169603620.1">
    <property type="nucleotide sequence ID" value="NZ_CP046565.1"/>
</dbReference>
<keyword evidence="3 5" id="KW-0547">Nucleotide-binding</keyword>
<evidence type="ECO:0000313" key="10">
    <source>
        <dbReference type="EMBL" id="QJD30347.1"/>
    </source>
</evidence>
<dbReference type="HAMAP" id="MF_01988">
    <property type="entry name" value="Succ_CoA_alpha"/>
    <property type="match status" value="1"/>
</dbReference>
<protein>
    <recommendedName>
        <fullName evidence="5">Succinate--CoA ligase [ADP-forming] subunit alpha</fullName>
        <ecNumber evidence="5">6.2.1.5</ecNumber>
    </recommendedName>
    <alternativeName>
        <fullName evidence="5">Succinyl-CoA synthetase subunit alpha</fullName>
        <shortName evidence="5">SCS-alpha</shortName>
    </alternativeName>
</protein>
<dbReference type="GO" id="GO:0004776">
    <property type="term" value="F:succinate-CoA ligase (GDP-forming) activity"/>
    <property type="evidence" value="ECO:0007669"/>
    <property type="project" value="TreeGrafter"/>
</dbReference>
<dbReference type="Pfam" id="PF00549">
    <property type="entry name" value="Ligase_CoA"/>
    <property type="match status" value="1"/>
</dbReference>
<dbReference type="PANTHER" id="PTHR11117:SF2">
    <property type="entry name" value="SUCCINATE--COA LIGASE [ADP_GDP-FORMING] SUBUNIT ALPHA, MITOCHONDRIAL"/>
    <property type="match status" value="1"/>
</dbReference>
<evidence type="ECO:0000256" key="4">
    <source>
        <dbReference type="ARBA" id="ARBA00060724"/>
    </source>
</evidence>
<evidence type="ECO:0000256" key="3">
    <source>
        <dbReference type="ARBA" id="ARBA00022741"/>
    </source>
</evidence>
<dbReference type="InterPro" id="IPR003781">
    <property type="entry name" value="CoA-bd"/>
</dbReference>
<evidence type="ECO:0000313" key="11">
    <source>
        <dbReference type="Proteomes" id="UP000503004"/>
    </source>
</evidence>
<dbReference type="FunFam" id="3.40.50.720:FF:000277">
    <property type="entry name" value="Succinate--CoA ligase [ADP-forming] subunit alpha"/>
    <property type="match status" value="1"/>
</dbReference>
<evidence type="ECO:0000256" key="5">
    <source>
        <dbReference type="HAMAP-Rule" id="MF_01988"/>
    </source>
</evidence>
<keyword evidence="2 5" id="KW-0436">Ligase</keyword>
<dbReference type="PRINTS" id="PR01798">
    <property type="entry name" value="SCOASYNTHASE"/>
</dbReference>
<organism evidence="10 11">
    <name type="scientific">Methylococcus geothermalis</name>
    <dbReference type="NCBI Taxonomy" id="2681310"/>
    <lineage>
        <taxon>Bacteria</taxon>
        <taxon>Pseudomonadati</taxon>
        <taxon>Pseudomonadota</taxon>
        <taxon>Gammaproteobacteria</taxon>
        <taxon>Methylococcales</taxon>
        <taxon>Methylococcaceae</taxon>
        <taxon>Methylococcus</taxon>
    </lineage>
</organism>
<dbReference type="SUPFAM" id="SSF51735">
    <property type="entry name" value="NAD(P)-binding Rossmann-fold domains"/>
    <property type="match status" value="1"/>
</dbReference>